<evidence type="ECO:0000313" key="3">
    <source>
        <dbReference type="EMBL" id="OWY92580.1"/>
    </source>
</evidence>
<evidence type="ECO:0000313" key="4">
    <source>
        <dbReference type="Proteomes" id="UP000198211"/>
    </source>
</evidence>
<accession>A0A225UI14</accession>
<dbReference type="Proteomes" id="UP000198211">
    <property type="component" value="Unassembled WGS sequence"/>
</dbReference>
<proteinExistence type="predicted"/>
<protein>
    <submittedName>
        <fullName evidence="3">RxLR effector protein</fullName>
    </submittedName>
</protein>
<name>A0A225UI14_9STRA</name>
<feature type="coiled-coil region" evidence="1">
    <location>
        <begin position="86"/>
        <end position="142"/>
    </location>
</feature>
<dbReference type="AlphaFoldDB" id="A0A225UI14"/>
<dbReference type="EMBL" id="NBNE01017776">
    <property type="protein sequence ID" value="OWY92580.1"/>
    <property type="molecule type" value="Genomic_DNA"/>
</dbReference>
<keyword evidence="4" id="KW-1185">Reference proteome</keyword>
<feature type="chain" id="PRO_5013189039" evidence="2">
    <location>
        <begin position="24"/>
        <end position="232"/>
    </location>
</feature>
<gene>
    <name evidence="3" type="ORF">PHMEG_00038364</name>
</gene>
<keyword evidence="2" id="KW-0732">Signal</keyword>
<sequence length="232" mass="26855">MRSYKNLLLAVVVLVALSSVTSAQDPVNQKTIRSLRTGTTDQEERGPLDWVRNEIAFLKLNRASKQTMTKEQKLANTQLASKNAKVAKNEKANNKVADQIKKLEDKQKELLRKQEDARLAQLARHEKKMEKVRKQEVAKANEILQKQDHQFNLWLVRRVEPKDVEAKFLSTFKTLEDQKISVVDSPAFKALEEYYKVFHRRYIVEKPNVLESLKKYKPDVYKDVEVPVVAAP</sequence>
<comment type="caution">
    <text evidence="3">The sequence shown here is derived from an EMBL/GenBank/DDBJ whole genome shotgun (WGS) entry which is preliminary data.</text>
</comment>
<organism evidence="3 4">
    <name type="scientific">Phytophthora megakarya</name>
    <dbReference type="NCBI Taxonomy" id="4795"/>
    <lineage>
        <taxon>Eukaryota</taxon>
        <taxon>Sar</taxon>
        <taxon>Stramenopiles</taxon>
        <taxon>Oomycota</taxon>
        <taxon>Peronosporomycetes</taxon>
        <taxon>Peronosporales</taxon>
        <taxon>Peronosporaceae</taxon>
        <taxon>Phytophthora</taxon>
    </lineage>
</organism>
<evidence type="ECO:0000256" key="2">
    <source>
        <dbReference type="SAM" id="SignalP"/>
    </source>
</evidence>
<keyword evidence="1" id="KW-0175">Coiled coil</keyword>
<reference evidence="4" key="1">
    <citation type="submission" date="2017-03" db="EMBL/GenBank/DDBJ databases">
        <title>Phytopthora megakarya and P. palmivora, two closely related causual agents of cacao black pod achieved similar genome size and gene model numbers by different mechanisms.</title>
        <authorList>
            <person name="Ali S."/>
            <person name="Shao J."/>
            <person name="Larry D.J."/>
            <person name="Kronmiller B."/>
            <person name="Shen D."/>
            <person name="Strem M.D."/>
            <person name="Melnick R.L."/>
            <person name="Guiltinan M.J."/>
            <person name="Tyler B.M."/>
            <person name="Meinhardt L.W."/>
            <person name="Bailey B.A."/>
        </authorList>
    </citation>
    <scope>NUCLEOTIDE SEQUENCE [LARGE SCALE GENOMIC DNA]</scope>
    <source>
        <strain evidence="4">zdho120</strain>
    </source>
</reference>
<evidence type="ECO:0000256" key="1">
    <source>
        <dbReference type="SAM" id="Coils"/>
    </source>
</evidence>
<feature type="signal peptide" evidence="2">
    <location>
        <begin position="1"/>
        <end position="23"/>
    </location>
</feature>